<feature type="transmembrane region" description="Helical" evidence="1">
    <location>
        <begin position="39"/>
        <end position="57"/>
    </location>
</feature>
<evidence type="ECO:0000313" key="3">
    <source>
        <dbReference type="Proteomes" id="UP001479436"/>
    </source>
</evidence>
<gene>
    <name evidence="2" type="ORF">K7432_010861</name>
</gene>
<sequence>MDVPNSNGKKKAYKSGFFSQMRILLKRNTLLQIRQWKSTFAQTVFFPIFVLLLLYGLQKIYNSKFSQSNNHPQSFDLAGVARCQGRTQNDPCINILYTPDNEQNRLFLETFATKNSKRTGNEMKLESISLDLDSTPKSNLGMVPVPDYEFIYNYTLRHPNTTLFGIEFSTEPGPPANYRYQIWFNSTLMSNGTDVFGDQVLSLVRGLDEAIIASVNDPTISTTPLLNVNMKDWPKVPSPVSGDEVVSRLGSVFFFCSEMIIFISVLNTIVAEKEKKLKHNMIMMGMNVSCLLSWLVEDL</sequence>
<feature type="transmembrane region" description="Helical" evidence="1">
    <location>
        <begin position="249"/>
        <end position="270"/>
    </location>
</feature>
<name>A0ABR2WN47_9FUNG</name>
<dbReference type="InterPro" id="IPR026082">
    <property type="entry name" value="ABCA"/>
</dbReference>
<dbReference type="Proteomes" id="UP001479436">
    <property type="component" value="Unassembled WGS sequence"/>
</dbReference>
<organism evidence="2 3">
    <name type="scientific">Basidiobolus ranarum</name>
    <dbReference type="NCBI Taxonomy" id="34480"/>
    <lineage>
        <taxon>Eukaryota</taxon>
        <taxon>Fungi</taxon>
        <taxon>Fungi incertae sedis</taxon>
        <taxon>Zoopagomycota</taxon>
        <taxon>Entomophthoromycotina</taxon>
        <taxon>Basidiobolomycetes</taxon>
        <taxon>Basidiobolales</taxon>
        <taxon>Basidiobolaceae</taxon>
        <taxon>Basidiobolus</taxon>
    </lineage>
</organism>
<proteinExistence type="predicted"/>
<protein>
    <submittedName>
        <fullName evidence="2">Uncharacterized protein</fullName>
    </submittedName>
</protein>
<evidence type="ECO:0000313" key="2">
    <source>
        <dbReference type="EMBL" id="KAK9762918.1"/>
    </source>
</evidence>
<comment type="caution">
    <text evidence="2">The sequence shown here is derived from an EMBL/GenBank/DDBJ whole genome shotgun (WGS) entry which is preliminary data.</text>
</comment>
<reference evidence="2 3" key="1">
    <citation type="submission" date="2023-04" db="EMBL/GenBank/DDBJ databases">
        <title>Genome of Basidiobolus ranarum AG-B5.</title>
        <authorList>
            <person name="Stajich J.E."/>
            <person name="Carter-House D."/>
            <person name="Gryganskyi A."/>
        </authorList>
    </citation>
    <scope>NUCLEOTIDE SEQUENCE [LARGE SCALE GENOMIC DNA]</scope>
    <source>
        <strain evidence="2 3">AG-B5</strain>
    </source>
</reference>
<dbReference type="EMBL" id="JASJQH010000784">
    <property type="protein sequence ID" value="KAK9762918.1"/>
    <property type="molecule type" value="Genomic_DNA"/>
</dbReference>
<accession>A0ABR2WN47</accession>
<keyword evidence="1" id="KW-0812">Transmembrane</keyword>
<evidence type="ECO:0000256" key="1">
    <source>
        <dbReference type="SAM" id="Phobius"/>
    </source>
</evidence>
<keyword evidence="1" id="KW-1133">Transmembrane helix</keyword>
<keyword evidence="1" id="KW-0472">Membrane</keyword>
<keyword evidence="3" id="KW-1185">Reference proteome</keyword>
<dbReference type="PANTHER" id="PTHR19229">
    <property type="entry name" value="ATP-BINDING CASSETTE TRANSPORTER SUBFAMILY A ABCA"/>
    <property type="match status" value="1"/>
</dbReference>
<dbReference type="PANTHER" id="PTHR19229:SF205">
    <property type="entry name" value="ABC TRANSPORTER A FAMILY MEMBER 1-RELATED"/>
    <property type="match status" value="1"/>
</dbReference>